<sequence>MKRLLFGAIAGFGVAAVFIPRMIRNILTENRLISDNGHIERHKKTISAITQNKLNNND</sequence>
<reference evidence="2" key="1">
    <citation type="journal article" date="2019" name="Int. J. Syst. Evol. Microbiol.">
        <title>The Global Catalogue of Microorganisms (GCM) 10K type strain sequencing project: providing services to taxonomists for standard genome sequencing and annotation.</title>
        <authorList>
            <consortium name="The Broad Institute Genomics Platform"/>
            <consortium name="The Broad Institute Genome Sequencing Center for Infectious Disease"/>
            <person name="Wu L."/>
            <person name="Ma J."/>
        </authorList>
    </citation>
    <scope>NUCLEOTIDE SEQUENCE [LARGE SCALE GENOMIC DNA]</scope>
    <source>
        <strain evidence="2">KCTC 42866</strain>
    </source>
</reference>
<proteinExistence type="predicted"/>
<keyword evidence="2" id="KW-1185">Reference proteome</keyword>
<evidence type="ECO:0008006" key="3">
    <source>
        <dbReference type="Google" id="ProtNLM"/>
    </source>
</evidence>
<organism evidence="1 2">
    <name type="scientific">Pedobacter vanadiisoli</name>
    <dbReference type="NCBI Taxonomy" id="1761975"/>
    <lineage>
        <taxon>Bacteria</taxon>
        <taxon>Pseudomonadati</taxon>
        <taxon>Bacteroidota</taxon>
        <taxon>Sphingobacteriia</taxon>
        <taxon>Sphingobacteriales</taxon>
        <taxon>Sphingobacteriaceae</taxon>
        <taxon>Pedobacter</taxon>
    </lineage>
</organism>
<dbReference type="RefSeq" id="WP_379074913.1">
    <property type="nucleotide sequence ID" value="NZ_JBHULL010000003.1"/>
</dbReference>
<name>A0ABW5ME42_9SPHI</name>
<gene>
    <name evidence="1" type="ORF">ACFSR6_03360</name>
</gene>
<evidence type="ECO:0000313" key="2">
    <source>
        <dbReference type="Proteomes" id="UP001597461"/>
    </source>
</evidence>
<dbReference type="Proteomes" id="UP001597461">
    <property type="component" value="Unassembled WGS sequence"/>
</dbReference>
<evidence type="ECO:0000313" key="1">
    <source>
        <dbReference type="EMBL" id="MFD2581512.1"/>
    </source>
</evidence>
<comment type="caution">
    <text evidence="1">The sequence shown here is derived from an EMBL/GenBank/DDBJ whole genome shotgun (WGS) entry which is preliminary data.</text>
</comment>
<protein>
    <recommendedName>
        <fullName evidence="3">YtxH domain-containing protein</fullName>
    </recommendedName>
</protein>
<dbReference type="EMBL" id="JBHULL010000003">
    <property type="protein sequence ID" value="MFD2581512.1"/>
    <property type="molecule type" value="Genomic_DNA"/>
</dbReference>
<accession>A0ABW5ME42</accession>